<dbReference type="InterPro" id="IPR029058">
    <property type="entry name" value="AB_hydrolase_fold"/>
</dbReference>
<organism evidence="3 4">
    <name type="scientific">Paenibacillus melissococcoides</name>
    <dbReference type="NCBI Taxonomy" id="2912268"/>
    <lineage>
        <taxon>Bacteria</taxon>
        <taxon>Bacillati</taxon>
        <taxon>Bacillota</taxon>
        <taxon>Bacilli</taxon>
        <taxon>Bacillales</taxon>
        <taxon>Paenibacillaceae</taxon>
        <taxon>Paenibacillus</taxon>
    </lineage>
</organism>
<feature type="domain" description="Thioesterase" evidence="2">
    <location>
        <begin position="4"/>
        <end position="228"/>
    </location>
</feature>
<dbReference type="SUPFAM" id="SSF53474">
    <property type="entry name" value="alpha/beta-Hydrolases"/>
    <property type="match status" value="1"/>
</dbReference>
<accession>A0ABM9FWW0</accession>
<gene>
    <name evidence="3" type="ORF">WJ0W_000907</name>
</gene>
<comment type="similarity">
    <text evidence="1">Belongs to the thioesterase family.</text>
</comment>
<keyword evidence="3" id="KW-0378">Hydrolase</keyword>
<evidence type="ECO:0000256" key="1">
    <source>
        <dbReference type="ARBA" id="ARBA00007169"/>
    </source>
</evidence>
<dbReference type="EMBL" id="CALYLO010000001">
    <property type="protein sequence ID" value="CAH8243667.1"/>
    <property type="molecule type" value="Genomic_DNA"/>
</dbReference>
<keyword evidence="4" id="KW-1185">Reference proteome</keyword>
<proteinExistence type="inferred from homology"/>
<dbReference type="InterPro" id="IPR012223">
    <property type="entry name" value="TEII"/>
</dbReference>
<evidence type="ECO:0000313" key="4">
    <source>
        <dbReference type="Proteomes" id="UP001154322"/>
    </source>
</evidence>
<dbReference type="Proteomes" id="UP001154322">
    <property type="component" value="Unassembled WGS sequence"/>
</dbReference>
<sequence>MKCKLFCLPHAGGSATIYMRWKRYLRDGIELHPLEPAGRGKRLGEPHYESLDEMIDDLCGCLERQLDGSDFALFGHSMGALAAYELTHAIKRRMGREPIHLFVSGTYPPHAKKINILHSLSDDRLREEIKRLGGTEGELLEREDLLRLFLPVLRRDLQLVETHRFEEKPDRIHCDLSVLSGKEDRATAGYDLSEWSGYGSRACRFYEFEGGHFFINEHVVQVVSLINEALGSPLFQMSAKRSREP</sequence>
<comment type="caution">
    <text evidence="3">The sequence shown here is derived from an EMBL/GenBank/DDBJ whole genome shotgun (WGS) entry which is preliminary data.</text>
</comment>
<dbReference type="InterPro" id="IPR001031">
    <property type="entry name" value="Thioesterase"/>
</dbReference>
<dbReference type="PANTHER" id="PTHR11487:SF0">
    <property type="entry name" value="S-ACYL FATTY ACID SYNTHASE THIOESTERASE, MEDIUM CHAIN"/>
    <property type="match status" value="1"/>
</dbReference>
<name>A0ABM9FWW0_9BACL</name>
<dbReference type="GO" id="GO:0016787">
    <property type="term" value="F:hydrolase activity"/>
    <property type="evidence" value="ECO:0007669"/>
    <property type="project" value="UniProtKB-KW"/>
</dbReference>
<evidence type="ECO:0000313" key="3">
    <source>
        <dbReference type="EMBL" id="CAH8243667.1"/>
    </source>
</evidence>
<dbReference type="Pfam" id="PF00975">
    <property type="entry name" value="Thioesterase"/>
    <property type="match status" value="1"/>
</dbReference>
<dbReference type="Gene3D" id="3.40.50.1820">
    <property type="entry name" value="alpha/beta hydrolase"/>
    <property type="match status" value="1"/>
</dbReference>
<reference evidence="3" key="1">
    <citation type="submission" date="2022-06" db="EMBL/GenBank/DDBJ databases">
        <authorList>
            <person name="Dietemann V."/>
            <person name="Ory F."/>
            <person name="Dainat B."/>
            <person name="Oberhansli S."/>
        </authorList>
    </citation>
    <scope>NUCLEOTIDE SEQUENCE</scope>
    <source>
        <strain evidence="3">Ena-SAMPLE-TAB-26-04-2022-14:26:32:270-5432</strain>
    </source>
</reference>
<dbReference type="RefSeq" id="WP_213426674.1">
    <property type="nucleotide sequence ID" value="NZ_AP031286.1"/>
</dbReference>
<evidence type="ECO:0000259" key="2">
    <source>
        <dbReference type="Pfam" id="PF00975"/>
    </source>
</evidence>
<dbReference type="PANTHER" id="PTHR11487">
    <property type="entry name" value="THIOESTERASE"/>
    <property type="match status" value="1"/>
</dbReference>
<protein>
    <submittedName>
        <fullName evidence="3">Alpha/beta fold hydrolase</fullName>
    </submittedName>
</protein>